<dbReference type="GO" id="GO:0016757">
    <property type="term" value="F:glycosyltransferase activity"/>
    <property type="evidence" value="ECO:0007669"/>
    <property type="project" value="UniProtKB-UniRule"/>
</dbReference>
<keyword evidence="5" id="KW-0812">Transmembrane</keyword>
<dbReference type="PANTHER" id="PTHR21461:SF87">
    <property type="entry name" value="GH12965P"/>
    <property type="match status" value="1"/>
</dbReference>
<comment type="similarity">
    <text evidence="2 8">Belongs to the glycosyltransferase 92 family.</text>
</comment>
<proteinExistence type="inferred from homology"/>
<dbReference type="Pfam" id="PF01697">
    <property type="entry name" value="Glyco_transf_92"/>
    <property type="match status" value="1"/>
</dbReference>
<dbReference type="AlphaFoldDB" id="A0A8S3Z7B7"/>
<evidence type="ECO:0000256" key="1">
    <source>
        <dbReference type="ARBA" id="ARBA00004167"/>
    </source>
</evidence>
<keyword evidence="7" id="KW-0472">Membrane</keyword>
<evidence type="ECO:0000256" key="3">
    <source>
        <dbReference type="ARBA" id="ARBA00022676"/>
    </source>
</evidence>
<evidence type="ECO:0000256" key="8">
    <source>
        <dbReference type="RuleBase" id="RU366017"/>
    </source>
</evidence>
<reference evidence="9" key="1">
    <citation type="submission" date="2021-04" db="EMBL/GenBank/DDBJ databases">
        <authorList>
            <consortium name="Molecular Ecology Group"/>
        </authorList>
    </citation>
    <scope>NUCLEOTIDE SEQUENCE</scope>
</reference>
<keyword evidence="4 8" id="KW-0808">Transferase</keyword>
<evidence type="ECO:0000256" key="4">
    <source>
        <dbReference type="ARBA" id="ARBA00022679"/>
    </source>
</evidence>
<keyword evidence="6" id="KW-1133">Transmembrane helix</keyword>
<dbReference type="InterPro" id="IPR008166">
    <property type="entry name" value="Glyco_transf_92"/>
</dbReference>
<comment type="subcellular location">
    <subcellularLocation>
        <location evidence="1">Membrane</location>
        <topology evidence="1">Single-pass membrane protein</topology>
    </subcellularLocation>
</comment>
<dbReference type="GO" id="GO:0016020">
    <property type="term" value="C:membrane"/>
    <property type="evidence" value="ECO:0007669"/>
    <property type="project" value="UniProtKB-SubCell"/>
</dbReference>
<dbReference type="Proteomes" id="UP000678393">
    <property type="component" value="Unassembled WGS sequence"/>
</dbReference>
<evidence type="ECO:0000256" key="6">
    <source>
        <dbReference type="ARBA" id="ARBA00022989"/>
    </source>
</evidence>
<dbReference type="GO" id="GO:0005737">
    <property type="term" value="C:cytoplasm"/>
    <property type="evidence" value="ECO:0007669"/>
    <property type="project" value="TreeGrafter"/>
</dbReference>
<evidence type="ECO:0000313" key="10">
    <source>
        <dbReference type="Proteomes" id="UP000678393"/>
    </source>
</evidence>
<organism evidence="9 10">
    <name type="scientific">Candidula unifasciata</name>
    <dbReference type="NCBI Taxonomy" id="100452"/>
    <lineage>
        <taxon>Eukaryota</taxon>
        <taxon>Metazoa</taxon>
        <taxon>Spiralia</taxon>
        <taxon>Lophotrochozoa</taxon>
        <taxon>Mollusca</taxon>
        <taxon>Gastropoda</taxon>
        <taxon>Heterobranchia</taxon>
        <taxon>Euthyneura</taxon>
        <taxon>Panpulmonata</taxon>
        <taxon>Eupulmonata</taxon>
        <taxon>Stylommatophora</taxon>
        <taxon>Helicina</taxon>
        <taxon>Helicoidea</taxon>
        <taxon>Geomitridae</taxon>
        <taxon>Candidula</taxon>
    </lineage>
</organism>
<dbReference type="OrthoDB" id="2526284at2759"/>
<evidence type="ECO:0000256" key="5">
    <source>
        <dbReference type="ARBA" id="ARBA00022692"/>
    </source>
</evidence>
<protein>
    <recommendedName>
        <fullName evidence="8">Glycosyltransferase family 92 protein</fullName>
        <ecNumber evidence="8">2.4.1.-</ecNumber>
    </recommendedName>
</protein>
<dbReference type="EC" id="2.4.1.-" evidence="8"/>
<sequence>MTLGGKDRNNRKSAYWCVFYTRSRTPGSNKGTTSDLNNAVIDSNNFSRLGTQLTYYSASDGHNRSNQFYIMSCPVPDGAKSSLLPPYRGLFQVIVGDTQRPFLGTSQESITLRIIRNNAESARSHRKSALHKSTSSHSRKDVLTFGESDSIDSFNKTTKITDNISILGDTVSYTRSTSEVPRTIMINSTDDKIVSCVPPLQGSIGVVQLVEFIELTLLLGSQHIVFYTFQISDEIKKILFMYERRGLVTMLPWALPDPDSVWAKGRDMALNDCLYRTMHIYDYALFLDLDEFLVPRVTSDIPSFLKYLKSVHRFNSTRFSDLVFSSTYFPPPTKVQYKNLTNAVDFTRDVNKFISLKSVHRTYFNPKHTLRLIKLSKALRVGAGERKRTSFTISSRFAVVHHYSYCPQDASAGSKGGAAVRSVARDSSATDLCGHTKTDFIMWRYRHVLIPRVKDSVIRLNRG</sequence>
<evidence type="ECO:0000256" key="7">
    <source>
        <dbReference type="ARBA" id="ARBA00023136"/>
    </source>
</evidence>
<evidence type="ECO:0000256" key="2">
    <source>
        <dbReference type="ARBA" id="ARBA00007647"/>
    </source>
</evidence>
<dbReference type="PANTHER" id="PTHR21461">
    <property type="entry name" value="GLYCOSYLTRANSFERASE FAMILY 92 PROTEIN"/>
    <property type="match status" value="1"/>
</dbReference>
<keyword evidence="10" id="KW-1185">Reference proteome</keyword>
<evidence type="ECO:0000313" key="9">
    <source>
        <dbReference type="EMBL" id="CAG5124068.1"/>
    </source>
</evidence>
<dbReference type="EMBL" id="CAJHNH020001688">
    <property type="protein sequence ID" value="CAG5124068.1"/>
    <property type="molecule type" value="Genomic_DNA"/>
</dbReference>
<keyword evidence="3 8" id="KW-0328">Glycosyltransferase</keyword>
<accession>A0A8S3Z7B7</accession>
<name>A0A8S3Z7B7_9EUPU</name>
<gene>
    <name evidence="9" type="ORF">CUNI_LOCUS9626</name>
</gene>
<comment type="caution">
    <text evidence="9">The sequence shown here is derived from an EMBL/GenBank/DDBJ whole genome shotgun (WGS) entry which is preliminary data.</text>
</comment>